<dbReference type="EMBL" id="CAXDID020000690">
    <property type="protein sequence ID" value="CAL6110517.1"/>
    <property type="molecule type" value="Genomic_DNA"/>
</dbReference>
<organism evidence="1">
    <name type="scientific">Hexamita inflata</name>
    <dbReference type="NCBI Taxonomy" id="28002"/>
    <lineage>
        <taxon>Eukaryota</taxon>
        <taxon>Metamonada</taxon>
        <taxon>Diplomonadida</taxon>
        <taxon>Hexamitidae</taxon>
        <taxon>Hexamitinae</taxon>
        <taxon>Hexamita</taxon>
    </lineage>
</organism>
<proteinExistence type="predicted"/>
<keyword evidence="3" id="KW-1185">Reference proteome</keyword>
<dbReference type="EMBL" id="CATOUU010000390">
    <property type="protein sequence ID" value="CAI9928296.1"/>
    <property type="molecule type" value="Genomic_DNA"/>
</dbReference>
<evidence type="ECO:0000313" key="2">
    <source>
        <dbReference type="EMBL" id="CAL6110517.1"/>
    </source>
</evidence>
<evidence type="ECO:0000313" key="3">
    <source>
        <dbReference type="Proteomes" id="UP001642409"/>
    </source>
</evidence>
<dbReference type="Proteomes" id="UP001642409">
    <property type="component" value="Unassembled WGS sequence"/>
</dbReference>
<sequence length="277" mass="32528">MFENQLTNKTIPLVSSLPEIKERVWYRYYNHELEMIKQKCTVEQVENEAKRKQEFEMFLLKEANTQANKVAEIKETEAKRKQEFEMFLLKEANNQINEAANRQIKINLYNTLVNTVQNQQVDCALIDNNIYIGNNINKIILAQQQNQNINNSFNNNISINISNISIYAVNTMENEEKQYEFTNSNKIIKQLISVVYTLEGFCEYFSNLVDQRFITRKLQNSTTVESLKMYMEALQYICTAFDITIAQGQILYQKHSHALSLETKSQIKSHTKITEYQ</sequence>
<reference evidence="1" key="1">
    <citation type="submission" date="2023-06" db="EMBL/GenBank/DDBJ databases">
        <authorList>
            <person name="Kurt Z."/>
        </authorList>
    </citation>
    <scope>NUCLEOTIDE SEQUENCE</scope>
</reference>
<protein>
    <submittedName>
        <fullName evidence="2">Hypothetical_protein</fullName>
    </submittedName>
</protein>
<accession>A0AA86P0I5</accession>
<comment type="caution">
    <text evidence="1">The sequence shown here is derived from an EMBL/GenBank/DDBJ whole genome shotgun (WGS) entry which is preliminary data.</text>
</comment>
<evidence type="ECO:0000313" key="1">
    <source>
        <dbReference type="EMBL" id="CAI9928296.1"/>
    </source>
</evidence>
<name>A0AA86P0I5_9EUKA</name>
<reference evidence="2 3" key="2">
    <citation type="submission" date="2024-07" db="EMBL/GenBank/DDBJ databases">
        <authorList>
            <person name="Akdeniz Z."/>
        </authorList>
    </citation>
    <scope>NUCLEOTIDE SEQUENCE [LARGE SCALE GENOMIC DNA]</scope>
</reference>
<dbReference type="AlphaFoldDB" id="A0AA86P0I5"/>
<gene>
    <name evidence="1" type="ORF">HINF_LOCUS15941</name>
    <name evidence="2" type="ORF">HINF_LOCUS75957</name>
</gene>